<dbReference type="GO" id="GO:0000455">
    <property type="term" value="P:enzyme-directed rRNA pseudouridine synthesis"/>
    <property type="evidence" value="ECO:0007669"/>
    <property type="project" value="TreeGrafter"/>
</dbReference>
<evidence type="ECO:0000259" key="3">
    <source>
        <dbReference type="Pfam" id="PF00849"/>
    </source>
</evidence>
<dbReference type="CDD" id="cd02869">
    <property type="entry name" value="PseudoU_synth_RluA_like"/>
    <property type="match status" value="1"/>
</dbReference>
<dbReference type="SUPFAM" id="SSF55120">
    <property type="entry name" value="Pseudouridine synthase"/>
    <property type="match status" value="1"/>
</dbReference>
<dbReference type="Pfam" id="PF00849">
    <property type="entry name" value="PseudoU_synth_2"/>
    <property type="match status" value="1"/>
</dbReference>
<keyword evidence="5" id="KW-1185">Reference proteome</keyword>
<dbReference type="AlphaFoldDB" id="A0AAD7U705"/>
<dbReference type="GO" id="GO:0008033">
    <property type="term" value="P:tRNA processing"/>
    <property type="evidence" value="ECO:0007669"/>
    <property type="project" value="UniProtKB-KW"/>
</dbReference>
<accession>A0AAD7U705</accession>
<dbReference type="Proteomes" id="UP001230188">
    <property type="component" value="Unassembled WGS sequence"/>
</dbReference>
<dbReference type="PANTHER" id="PTHR21600:SF91">
    <property type="entry name" value="DUAL-SPECIFICITY RNA PSEUDOURIDINE SYNTHASE RLUA"/>
    <property type="match status" value="1"/>
</dbReference>
<dbReference type="InterPro" id="IPR006145">
    <property type="entry name" value="PsdUridine_synth_RsuA/RluA"/>
</dbReference>
<comment type="caution">
    <text evidence="4">The sequence shown here is derived from an EMBL/GenBank/DDBJ whole genome shotgun (WGS) entry which is preliminary data.</text>
</comment>
<dbReference type="PANTHER" id="PTHR21600">
    <property type="entry name" value="MITOCHONDRIAL RNA PSEUDOURIDINE SYNTHASE"/>
    <property type="match status" value="1"/>
</dbReference>
<dbReference type="InterPro" id="IPR020103">
    <property type="entry name" value="PsdUridine_synth_cat_dom_sf"/>
</dbReference>
<gene>
    <name evidence="4" type="ORF">CTAYLR_005481</name>
</gene>
<evidence type="ECO:0000256" key="2">
    <source>
        <dbReference type="ARBA" id="ARBA00023235"/>
    </source>
</evidence>
<evidence type="ECO:0000313" key="5">
    <source>
        <dbReference type="Proteomes" id="UP001230188"/>
    </source>
</evidence>
<dbReference type="GO" id="GO:0009982">
    <property type="term" value="F:pseudouridine synthase activity"/>
    <property type="evidence" value="ECO:0007669"/>
    <property type="project" value="InterPro"/>
</dbReference>
<dbReference type="Gene3D" id="3.30.2350.10">
    <property type="entry name" value="Pseudouridine synthase"/>
    <property type="match status" value="1"/>
</dbReference>
<reference evidence="4" key="1">
    <citation type="submission" date="2023-01" db="EMBL/GenBank/DDBJ databases">
        <title>Metagenome sequencing of chrysophaentin producing Chrysophaeum taylorii.</title>
        <authorList>
            <person name="Davison J."/>
            <person name="Bewley C."/>
        </authorList>
    </citation>
    <scope>NUCLEOTIDE SEQUENCE</scope>
    <source>
        <strain evidence="4">NIES-1699</strain>
    </source>
</reference>
<evidence type="ECO:0000256" key="1">
    <source>
        <dbReference type="ARBA" id="ARBA00022694"/>
    </source>
</evidence>
<protein>
    <recommendedName>
        <fullName evidence="3">Pseudouridine synthase RsuA/RluA-like domain-containing protein</fullName>
    </recommendedName>
</protein>
<keyword evidence="1" id="KW-0819">tRNA processing</keyword>
<organism evidence="4 5">
    <name type="scientific">Chrysophaeum taylorii</name>
    <dbReference type="NCBI Taxonomy" id="2483200"/>
    <lineage>
        <taxon>Eukaryota</taxon>
        <taxon>Sar</taxon>
        <taxon>Stramenopiles</taxon>
        <taxon>Ochrophyta</taxon>
        <taxon>Pelagophyceae</taxon>
        <taxon>Pelagomonadales</taxon>
        <taxon>Pelagomonadaceae</taxon>
        <taxon>Chrysophaeum</taxon>
    </lineage>
</organism>
<keyword evidence="2" id="KW-0413">Isomerase</keyword>
<feature type="domain" description="Pseudouridine synthase RsuA/RluA-like" evidence="3">
    <location>
        <begin position="52"/>
        <end position="158"/>
    </location>
</feature>
<proteinExistence type="predicted"/>
<dbReference type="GO" id="GO:0003723">
    <property type="term" value="F:RNA binding"/>
    <property type="evidence" value="ECO:0007669"/>
    <property type="project" value="InterPro"/>
</dbReference>
<sequence length="206" mass="22591">MLCIVGASLAASSYRILFSDSSILVVDKDPGLLTVPGIGKPDCLVSRIGGGVSAPHRLDRDTSGLVVLAKSREAHRVLSMAFQNREVDKEYLGVSHPMPPVGRGVIDVPVGKAPPAEFPRIRAGIGRPALTEWQRDGDLLRLRPITGRPQQIRVHLASRGWPLVGDELHGGVPHHRLCLHAFSLKFKHPMSHQQLSFEADCDFFHR</sequence>
<evidence type="ECO:0000313" key="4">
    <source>
        <dbReference type="EMBL" id="KAJ8598238.1"/>
    </source>
</evidence>
<name>A0AAD7U705_9STRA</name>
<dbReference type="EMBL" id="JAQMWT010000682">
    <property type="protein sequence ID" value="KAJ8598238.1"/>
    <property type="molecule type" value="Genomic_DNA"/>
</dbReference>
<dbReference type="InterPro" id="IPR050188">
    <property type="entry name" value="RluA_PseudoU_synthase"/>
</dbReference>